<reference evidence="4" key="1">
    <citation type="journal article" date="2019" name="Int. J. Syst. Evol. Microbiol.">
        <title>The Global Catalogue of Microorganisms (GCM) 10K type strain sequencing project: providing services to taxonomists for standard genome sequencing and annotation.</title>
        <authorList>
            <consortium name="The Broad Institute Genomics Platform"/>
            <consortium name="The Broad Institute Genome Sequencing Center for Infectious Disease"/>
            <person name="Wu L."/>
            <person name="Ma J."/>
        </authorList>
    </citation>
    <scope>NUCLEOTIDE SEQUENCE [LARGE SCALE GENOMIC DNA]</scope>
    <source>
        <strain evidence="4">CCUG 62974</strain>
    </source>
</reference>
<feature type="compositionally biased region" description="Low complexity" evidence="1">
    <location>
        <begin position="1"/>
        <end position="12"/>
    </location>
</feature>
<dbReference type="EMBL" id="JBHTHX010002415">
    <property type="protein sequence ID" value="MFD0890402.1"/>
    <property type="molecule type" value="Genomic_DNA"/>
</dbReference>
<protein>
    <submittedName>
        <fullName evidence="3">Uncharacterized protein</fullName>
    </submittedName>
</protein>
<keyword evidence="4" id="KW-1185">Reference proteome</keyword>
<comment type="caution">
    <text evidence="3">The sequence shown here is derived from an EMBL/GenBank/DDBJ whole genome shotgun (WGS) entry which is preliminary data.</text>
</comment>
<feature type="region of interest" description="Disordered" evidence="1">
    <location>
        <begin position="1"/>
        <end position="40"/>
    </location>
</feature>
<name>A0ABW3E4R6_9ACTN</name>
<evidence type="ECO:0000256" key="2">
    <source>
        <dbReference type="SAM" id="Phobius"/>
    </source>
</evidence>
<dbReference type="Proteomes" id="UP001597024">
    <property type="component" value="Unassembled WGS sequence"/>
</dbReference>
<evidence type="ECO:0000313" key="4">
    <source>
        <dbReference type="Proteomes" id="UP001597024"/>
    </source>
</evidence>
<feature type="compositionally biased region" description="Low complexity" evidence="1">
    <location>
        <begin position="84"/>
        <end position="99"/>
    </location>
</feature>
<keyword evidence="2" id="KW-0472">Membrane</keyword>
<evidence type="ECO:0000313" key="3">
    <source>
        <dbReference type="EMBL" id="MFD0890402.1"/>
    </source>
</evidence>
<keyword evidence="2" id="KW-1133">Transmembrane helix</keyword>
<feature type="transmembrane region" description="Helical" evidence="2">
    <location>
        <begin position="51"/>
        <end position="67"/>
    </location>
</feature>
<accession>A0ABW3E4R6</accession>
<proteinExistence type="predicted"/>
<feature type="compositionally biased region" description="Low complexity" evidence="1">
    <location>
        <begin position="117"/>
        <end position="133"/>
    </location>
</feature>
<organism evidence="3 4">
    <name type="scientific">Streptosporangium algeriense</name>
    <dbReference type="NCBI Taxonomy" id="1682748"/>
    <lineage>
        <taxon>Bacteria</taxon>
        <taxon>Bacillati</taxon>
        <taxon>Actinomycetota</taxon>
        <taxon>Actinomycetes</taxon>
        <taxon>Streptosporangiales</taxon>
        <taxon>Streptosporangiaceae</taxon>
        <taxon>Streptosporangium</taxon>
    </lineage>
</organism>
<gene>
    <name evidence="3" type="ORF">ACFQ08_38160</name>
</gene>
<sequence length="264" mass="28687">AAAAQARRAGAWADRRTGRRISSAWKAAKNSKEGEGFSAARRRAAEKLDRWYGPVAAPLLALLAVLVQRWRRRKTRKSAPAENSETVETTGDTTVETPSTEPPTGEPSKESASTGQTAESTPAPEGEAASAGAGEHRHPYLASPSPTYRRNRVMSAFPLVVTAAEMNAAAASHTPADMWVVARELDQLAEVPANVALAIRTYTTRLQSDYPINPAVVEAIHHLYQAQALLVTLAEEIGPLFRRVHAEDLKREEAPRTNEPLWNV</sequence>
<keyword evidence="2" id="KW-0812">Transmembrane</keyword>
<feature type="region of interest" description="Disordered" evidence="1">
    <location>
        <begin position="73"/>
        <end position="147"/>
    </location>
</feature>
<feature type="non-terminal residue" evidence="3">
    <location>
        <position position="1"/>
    </location>
</feature>
<evidence type="ECO:0000256" key="1">
    <source>
        <dbReference type="SAM" id="MobiDB-lite"/>
    </source>
</evidence>